<evidence type="ECO:0008006" key="2">
    <source>
        <dbReference type="Google" id="ProtNLM"/>
    </source>
</evidence>
<comment type="caution">
    <text evidence="1">The sequence shown here is derived from an EMBL/GenBank/DDBJ whole genome shotgun (WGS) entry which is preliminary data.</text>
</comment>
<evidence type="ECO:0000313" key="1">
    <source>
        <dbReference type="EMBL" id="KKL94489.1"/>
    </source>
</evidence>
<reference evidence="1" key="1">
    <citation type="journal article" date="2015" name="Nature">
        <title>Complex archaea that bridge the gap between prokaryotes and eukaryotes.</title>
        <authorList>
            <person name="Spang A."/>
            <person name="Saw J.H."/>
            <person name="Jorgensen S.L."/>
            <person name="Zaremba-Niedzwiedzka K."/>
            <person name="Martijn J."/>
            <person name="Lind A.E."/>
            <person name="van Eijk R."/>
            <person name="Schleper C."/>
            <person name="Guy L."/>
            <person name="Ettema T.J."/>
        </authorList>
    </citation>
    <scope>NUCLEOTIDE SEQUENCE</scope>
</reference>
<dbReference type="InterPro" id="IPR008767">
    <property type="entry name" value="Phage_SPP1_head-tail_adaptor"/>
</dbReference>
<protein>
    <recommendedName>
        <fullName evidence="2">Phage head-tail adaptor</fullName>
    </recommendedName>
</protein>
<dbReference type="Gene3D" id="2.40.10.270">
    <property type="entry name" value="Bacteriophage SPP1 head-tail adaptor protein"/>
    <property type="match status" value="1"/>
</dbReference>
<dbReference type="NCBIfam" id="TIGR01563">
    <property type="entry name" value="gp16_SPP1"/>
    <property type="match status" value="1"/>
</dbReference>
<gene>
    <name evidence="1" type="ORF">LCGC14_1864130</name>
</gene>
<accession>A0A0F9G6P5</accession>
<name>A0A0F9G6P5_9ZZZZ</name>
<sequence length="111" mass="12271">MRAGELDRRIVIQTATVAPDAAGQLIETWVDLATVWAKRKDLKGQERFAAQQRLATRTTVYRVRWRSGLGEKLQVLDEGSIYEVVGVAGERRQGWAELSCAARDPAVTGSS</sequence>
<dbReference type="AlphaFoldDB" id="A0A0F9G6P5"/>
<dbReference type="InterPro" id="IPR038666">
    <property type="entry name" value="SSP1_head-tail_sf"/>
</dbReference>
<proteinExistence type="predicted"/>
<dbReference type="EMBL" id="LAZR01018911">
    <property type="protein sequence ID" value="KKL94489.1"/>
    <property type="molecule type" value="Genomic_DNA"/>
</dbReference>
<organism evidence="1">
    <name type="scientific">marine sediment metagenome</name>
    <dbReference type="NCBI Taxonomy" id="412755"/>
    <lineage>
        <taxon>unclassified sequences</taxon>
        <taxon>metagenomes</taxon>
        <taxon>ecological metagenomes</taxon>
    </lineage>
</organism>
<dbReference type="Pfam" id="PF05521">
    <property type="entry name" value="Phage_HCP"/>
    <property type="match status" value="1"/>
</dbReference>